<reference evidence="3 5" key="1">
    <citation type="submission" date="2017-06" db="EMBL/GenBank/DDBJ databases">
        <title>Draft genome sequence of the halophilic bacterium Marinobacter vinifirmus FB1.</title>
        <authorList>
            <person name="Stepanov V.G."/>
            <person name="Roberts D.J."/>
            <person name="Fox G.E."/>
        </authorList>
    </citation>
    <scope>NUCLEOTIDE SEQUENCE [LARGE SCALE GENOMIC DNA]</scope>
    <source>
        <strain evidence="3 5">FB1</strain>
    </source>
</reference>
<gene>
    <name evidence="3" type="ORF">B9Q17_03595</name>
    <name evidence="4" type="ORF">FHK81_14920</name>
</gene>
<keyword evidence="2" id="KW-0732">Signal</keyword>
<feature type="signal peptide" evidence="2">
    <location>
        <begin position="1"/>
        <end position="22"/>
    </location>
</feature>
<protein>
    <submittedName>
        <fullName evidence="4">Uncharacterized protein</fullName>
    </submittedName>
</protein>
<comment type="caution">
    <text evidence="4">The sequence shown here is derived from an EMBL/GenBank/DDBJ whole genome shotgun (WGS) entry which is preliminary data.</text>
</comment>
<evidence type="ECO:0000313" key="5">
    <source>
        <dbReference type="Proteomes" id="UP000216984"/>
    </source>
</evidence>
<feature type="region of interest" description="Disordered" evidence="1">
    <location>
        <begin position="25"/>
        <end position="49"/>
    </location>
</feature>
<feature type="region of interest" description="Disordered" evidence="1">
    <location>
        <begin position="68"/>
        <end position="92"/>
    </location>
</feature>
<sequence>MSAVVRAVATALMLVFAHAALAQSADTTEAESPEQPGFEVAGISASGGEDDPRVLYILPWQAPSLPRRPRAELNREAPELDQPLSTRTLESHRQFRQTLNPLVLQPLTAAPGQTQP</sequence>
<dbReference type="Proteomes" id="UP000216984">
    <property type="component" value="Unassembled WGS sequence"/>
</dbReference>
<evidence type="ECO:0000256" key="2">
    <source>
        <dbReference type="SAM" id="SignalP"/>
    </source>
</evidence>
<dbReference type="RefSeq" id="WP_058340810.1">
    <property type="nucleotide sequence ID" value="NZ_NEFY01000002.1"/>
</dbReference>
<name>A0A259W3T3_9GAMM</name>
<dbReference type="EMBL" id="VMRX01000042">
    <property type="protein sequence ID" value="TVT31378.1"/>
    <property type="molecule type" value="Genomic_DNA"/>
</dbReference>
<proteinExistence type="predicted"/>
<dbReference type="EMBL" id="NEFY01000002">
    <property type="protein sequence ID" value="OZC37214.1"/>
    <property type="molecule type" value="Genomic_DNA"/>
</dbReference>
<accession>A0A259W3T3</accession>
<feature type="chain" id="PRO_5044571627" evidence="2">
    <location>
        <begin position="23"/>
        <end position="116"/>
    </location>
</feature>
<evidence type="ECO:0000313" key="6">
    <source>
        <dbReference type="Proteomes" id="UP000319142"/>
    </source>
</evidence>
<evidence type="ECO:0000313" key="3">
    <source>
        <dbReference type="EMBL" id="OZC37214.1"/>
    </source>
</evidence>
<organism evidence="4 6">
    <name type="scientific">Marinobacter vinifirmus</name>
    <dbReference type="NCBI Taxonomy" id="355591"/>
    <lineage>
        <taxon>Bacteria</taxon>
        <taxon>Pseudomonadati</taxon>
        <taxon>Pseudomonadota</taxon>
        <taxon>Gammaproteobacteria</taxon>
        <taxon>Pseudomonadales</taxon>
        <taxon>Marinobacteraceae</taxon>
        <taxon>Marinobacter</taxon>
    </lineage>
</organism>
<reference evidence="4 6" key="2">
    <citation type="submission" date="2019-07" db="EMBL/GenBank/DDBJ databases">
        <title>The pathways for chlorine oxyanion respiration interact through the shared metabolite chlorate.</title>
        <authorList>
            <person name="Barnum T.P."/>
            <person name="Cheng Y."/>
            <person name="Hill K.A."/>
            <person name="Lucas L.N."/>
            <person name="Carlson H.K."/>
            <person name="Coates J.D."/>
        </authorList>
    </citation>
    <scope>NUCLEOTIDE SEQUENCE [LARGE SCALE GENOMIC DNA]</scope>
    <source>
        <strain evidence="4">UCB</strain>
    </source>
</reference>
<feature type="compositionally biased region" description="Basic and acidic residues" evidence="1">
    <location>
        <begin position="69"/>
        <end position="78"/>
    </location>
</feature>
<dbReference type="Proteomes" id="UP000319142">
    <property type="component" value="Unassembled WGS sequence"/>
</dbReference>
<dbReference type="AlphaFoldDB" id="A0A259W3T3"/>
<keyword evidence="5" id="KW-1185">Reference proteome</keyword>
<evidence type="ECO:0000256" key="1">
    <source>
        <dbReference type="SAM" id="MobiDB-lite"/>
    </source>
</evidence>
<evidence type="ECO:0000313" key="4">
    <source>
        <dbReference type="EMBL" id="TVT31378.1"/>
    </source>
</evidence>